<reference evidence="2" key="1">
    <citation type="submission" date="2020-06" db="EMBL/GenBank/DDBJ databases">
        <authorList>
            <person name="Li T."/>
            <person name="Hu X."/>
            <person name="Zhang T."/>
            <person name="Song X."/>
            <person name="Zhang H."/>
            <person name="Dai N."/>
            <person name="Sheng W."/>
            <person name="Hou X."/>
            <person name="Wei L."/>
        </authorList>
    </citation>
    <scope>NUCLEOTIDE SEQUENCE</scope>
    <source>
        <strain evidence="2">G02</strain>
        <tissue evidence="2">Leaf</tissue>
    </source>
</reference>
<organism evidence="2">
    <name type="scientific">Sesamum radiatum</name>
    <name type="common">Black benniseed</name>
    <dbReference type="NCBI Taxonomy" id="300843"/>
    <lineage>
        <taxon>Eukaryota</taxon>
        <taxon>Viridiplantae</taxon>
        <taxon>Streptophyta</taxon>
        <taxon>Embryophyta</taxon>
        <taxon>Tracheophyta</taxon>
        <taxon>Spermatophyta</taxon>
        <taxon>Magnoliopsida</taxon>
        <taxon>eudicotyledons</taxon>
        <taxon>Gunneridae</taxon>
        <taxon>Pentapetalae</taxon>
        <taxon>asterids</taxon>
        <taxon>lamiids</taxon>
        <taxon>Lamiales</taxon>
        <taxon>Pedaliaceae</taxon>
        <taxon>Sesamum</taxon>
    </lineage>
</organism>
<feature type="compositionally biased region" description="Polar residues" evidence="1">
    <location>
        <begin position="217"/>
        <end position="227"/>
    </location>
</feature>
<name>A0AAW2W7I1_SESRA</name>
<feature type="compositionally biased region" description="Polar residues" evidence="1">
    <location>
        <begin position="165"/>
        <end position="179"/>
    </location>
</feature>
<dbReference type="AlphaFoldDB" id="A0AAW2W7I1"/>
<proteinExistence type="predicted"/>
<comment type="caution">
    <text evidence="2">The sequence shown here is derived from an EMBL/GenBank/DDBJ whole genome shotgun (WGS) entry which is preliminary data.</text>
</comment>
<evidence type="ECO:0000256" key="1">
    <source>
        <dbReference type="SAM" id="MobiDB-lite"/>
    </source>
</evidence>
<feature type="region of interest" description="Disordered" evidence="1">
    <location>
        <begin position="159"/>
        <end position="179"/>
    </location>
</feature>
<evidence type="ECO:0000313" key="2">
    <source>
        <dbReference type="EMBL" id="KAL0437832.1"/>
    </source>
</evidence>
<feature type="compositionally biased region" description="Low complexity" evidence="1">
    <location>
        <begin position="230"/>
        <end position="240"/>
    </location>
</feature>
<dbReference type="EMBL" id="JACGWJ010000002">
    <property type="protein sequence ID" value="KAL0437832.1"/>
    <property type="molecule type" value="Genomic_DNA"/>
</dbReference>
<feature type="region of interest" description="Disordered" evidence="1">
    <location>
        <begin position="100"/>
        <end position="123"/>
    </location>
</feature>
<gene>
    <name evidence="2" type="ORF">Sradi_0491100</name>
</gene>
<feature type="compositionally biased region" description="Basic and acidic residues" evidence="1">
    <location>
        <begin position="114"/>
        <end position="123"/>
    </location>
</feature>
<protein>
    <submittedName>
        <fullName evidence="2">Uncharacterized protein</fullName>
    </submittedName>
</protein>
<reference evidence="2" key="2">
    <citation type="journal article" date="2024" name="Plant">
        <title>Genomic evolution and insights into agronomic trait innovations of Sesamum species.</title>
        <authorList>
            <person name="Miao H."/>
            <person name="Wang L."/>
            <person name="Qu L."/>
            <person name="Liu H."/>
            <person name="Sun Y."/>
            <person name="Le M."/>
            <person name="Wang Q."/>
            <person name="Wei S."/>
            <person name="Zheng Y."/>
            <person name="Lin W."/>
            <person name="Duan Y."/>
            <person name="Cao H."/>
            <person name="Xiong S."/>
            <person name="Wang X."/>
            <person name="Wei L."/>
            <person name="Li C."/>
            <person name="Ma Q."/>
            <person name="Ju M."/>
            <person name="Zhao R."/>
            <person name="Li G."/>
            <person name="Mu C."/>
            <person name="Tian Q."/>
            <person name="Mei H."/>
            <person name="Zhang T."/>
            <person name="Gao T."/>
            <person name="Zhang H."/>
        </authorList>
    </citation>
    <scope>NUCLEOTIDE SEQUENCE</scope>
    <source>
        <strain evidence="2">G02</strain>
    </source>
</reference>
<feature type="region of interest" description="Disordered" evidence="1">
    <location>
        <begin position="217"/>
        <end position="240"/>
    </location>
</feature>
<sequence>MSEIERVSPKVGSLHTAYGWLSEVPTQHWARCLFPSRIKCDTIVNNLSEYFNNYILEATINYHRLNIEDYVDMHLKKETNLKVYSHMINPVPGMHDFEESTLGKVTPPSVKSKMGREKQVRRRDANDIRYTGRVSRNGLRHTCGTCLRTGHNKRSCLNHPHPNSRETQIPVPNSQNPFSQSESLFPLDEFSQSQIEPLFSLHEMPEIFQRLRRPSFTQPTTSMQSPTFVPPRSSQFSSPFQPAHHRCRVLNNLHKANPICSKKEKTTSSNI</sequence>
<accession>A0AAW2W7I1</accession>